<dbReference type="InterPro" id="IPR008969">
    <property type="entry name" value="CarboxyPept-like_regulatory"/>
</dbReference>
<dbReference type="InterPro" id="IPR012910">
    <property type="entry name" value="Plug_dom"/>
</dbReference>
<dbReference type="Proteomes" id="UP001149142">
    <property type="component" value="Unassembled WGS sequence"/>
</dbReference>
<proteinExistence type="inferred from homology"/>
<dbReference type="EMBL" id="JAPFGC010000002">
    <property type="protein sequence ID" value="MDA0176164.1"/>
    <property type="molecule type" value="Genomic_DNA"/>
</dbReference>
<evidence type="ECO:0000259" key="13">
    <source>
        <dbReference type="Pfam" id="PF07715"/>
    </source>
</evidence>
<evidence type="ECO:0000256" key="10">
    <source>
        <dbReference type="RuleBase" id="RU003357"/>
    </source>
</evidence>
<feature type="domain" description="TonB-dependent receptor plug" evidence="13">
    <location>
        <begin position="140"/>
        <end position="235"/>
    </location>
</feature>
<protein>
    <submittedName>
        <fullName evidence="14">Carboxypeptidase-like regulatory domain-containing protein</fullName>
    </submittedName>
</protein>
<evidence type="ECO:0000256" key="11">
    <source>
        <dbReference type="SAM" id="SignalP"/>
    </source>
</evidence>
<feature type="domain" description="TonB-dependent receptor-like beta-barrel" evidence="12">
    <location>
        <begin position="311"/>
        <end position="774"/>
    </location>
</feature>
<evidence type="ECO:0000256" key="2">
    <source>
        <dbReference type="ARBA" id="ARBA00022448"/>
    </source>
</evidence>
<evidence type="ECO:0000313" key="15">
    <source>
        <dbReference type="Proteomes" id="UP001149142"/>
    </source>
</evidence>
<accession>A0ABT4RWE3</accession>
<dbReference type="PANTHER" id="PTHR30442:SF0">
    <property type="entry name" value="FE(3+) DICITRATE TRANSPORT PROTEIN FECA"/>
    <property type="match status" value="1"/>
</dbReference>
<keyword evidence="15" id="KW-1185">Reference proteome</keyword>
<dbReference type="InterPro" id="IPR039426">
    <property type="entry name" value="TonB-dep_rcpt-like"/>
</dbReference>
<keyword evidence="5 11" id="KW-0732">Signal</keyword>
<dbReference type="PROSITE" id="PS01156">
    <property type="entry name" value="TONB_DEPENDENT_REC_2"/>
    <property type="match status" value="1"/>
</dbReference>
<feature type="chain" id="PRO_5045485751" evidence="11">
    <location>
        <begin position="22"/>
        <end position="809"/>
    </location>
</feature>
<evidence type="ECO:0000313" key="14">
    <source>
        <dbReference type="EMBL" id="MDA0176164.1"/>
    </source>
</evidence>
<sequence length="809" mass="91397">MTLKDYNFIITAILLSVVSYAQQTITGNVVAKSTQSPIQDVLIYDKQSGLLTQTNANGSFTFTTEKETLTLAFFTYEFEIEERTINTNTTTNLNIELEDLTQQLSEVQLTARKAEVFQLQRLKDVEETAIYAGKKTEVVLVDQSLANLATNNSRQIYSQVAGLNIFENDDAGLQLNIGGRGLDPNRTSNFNTRQNGYDISADVLGYPESYYTPAAEGLEQIQVIRGAASLQYGTQFGGLINFKTKAPNANKPLEVITRNTIGSFGLYTNFTSVSGTKNKFSYYSYFNYKKGDGFRPNSEFESKNIFGHIGYQLSDKTKLEGEVTYMRYLAQQAGGLTDRMFNEDPFQSNRKRNWFQVDWFLYNLKLAHQFSEKTNFTFNFFGLKAQRNALGFRTNRVNQEDANQERDLIKGDFSNFGFESRLLTKYKLFNKDATFLIGAKFYKANNTEQQGPGTAEGNPNFNFATQLYPNYPNQSKYELPNLNVAVFGEHILYLSDKFSVTPGFRFEYIKTESEGFYQNINTDFAGNVIFSETVDTFQNFERSFALLGLGLSYKPSTSFETYANISQNYRSITFSDINISNPAFQINPDITDEEGFTADLGIRGNLKNYVSYDANIFGLFYNRRIGFITKDRGDGRIVSERGNIGDAIIYGLESLVDFNLKKVLNLSDDFKLNTFLNTSVITSEYVSSKANAVEGNKVEFVPEFNLKTGIKFGYKNALLNVQYSYLSDQFSDATNSSSQDDLSGVIGLIPAYDVLDVSLSYTYKRFKLETGVNNALDNYYFTRRATGYPGPGIIPSAPRNYYATLQMKF</sequence>
<keyword evidence="7 9" id="KW-0472">Membrane</keyword>
<evidence type="ECO:0000256" key="3">
    <source>
        <dbReference type="ARBA" id="ARBA00022452"/>
    </source>
</evidence>
<dbReference type="InterPro" id="IPR010917">
    <property type="entry name" value="TonB_rcpt_CS"/>
</dbReference>
<dbReference type="Gene3D" id="2.60.40.1120">
    <property type="entry name" value="Carboxypeptidase-like, regulatory domain"/>
    <property type="match status" value="1"/>
</dbReference>
<keyword evidence="6 10" id="KW-0798">TonB box</keyword>
<dbReference type="SUPFAM" id="SSF49464">
    <property type="entry name" value="Carboxypeptidase regulatory domain-like"/>
    <property type="match status" value="1"/>
</dbReference>
<dbReference type="Pfam" id="PF00593">
    <property type="entry name" value="TonB_dep_Rec_b-barrel"/>
    <property type="match status" value="1"/>
</dbReference>
<name>A0ABT4RWE3_9FLAO</name>
<evidence type="ECO:0000256" key="1">
    <source>
        <dbReference type="ARBA" id="ARBA00004571"/>
    </source>
</evidence>
<evidence type="ECO:0000256" key="4">
    <source>
        <dbReference type="ARBA" id="ARBA00022692"/>
    </source>
</evidence>
<dbReference type="PROSITE" id="PS52016">
    <property type="entry name" value="TONB_DEPENDENT_REC_3"/>
    <property type="match status" value="1"/>
</dbReference>
<reference evidence="14" key="1">
    <citation type="submission" date="2022-11" db="EMBL/GenBank/DDBJ databases">
        <title>Refractory cell wall polysaccharides provide important carbon source for microbial heterotrophs in the hadal ocean.</title>
        <authorList>
            <person name="Zhu X."/>
        </authorList>
    </citation>
    <scope>NUCLEOTIDE SEQUENCE</scope>
    <source>
        <strain evidence="14">MTRN7</strain>
    </source>
</reference>
<comment type="similarity">
    <text evidence="9 10">Belongs to the TonB-dependent receptor family.</text>
</comment>
<organism evidence="14 15">
    <name type="scientific">Mesoflavibacter profundi</name>
    <dbReference type="NCBI Taxonomy" id="2708110"/>
    <lineage>
        <taxon>Bacteria</taxon>
        <taxon>Pseudomonadati</taxon>
        <taxon>Bacteroidota</taxon>
        <taxon>Flavobacteriia</taxon>
        <taxon>Flavobacteriales</taxon>
        <taxon>Flavobacteriaceae</taxon>
        <taxon>Mesoflavibacter</taxon>
    </lineage>
</organism>
<dbReference type="InterPro" id="IPR036942">
    <property type="entry name" value="Beta-barrel_TonB_sf"/>
</dbReference>
<evidence type="ECO:0000259" key="12">
    <source>
        <dbReference type="Pfam" id="PF00593"/>
    </source>
</evidence>
<dbReference type="PANTHER" id="PTHR30442">
    <property type="entry name" value="IRON III DICITRATE TRANSPORT PROTEIN FECA"/>
    <property type="match status" value="1"/>
</dbReference>
<dbReference type="InterPro" id="IPR000531">
    <property type="entry name" value="Beta-barrel_TonB"/>
</dbReference>
<dbReference type="InterPro" id="IPR037066">
    <property type="entry name" value="Plug_dom_sf"/>
</dbReference>
<keyword evidence="3 9" id="KW-1134">Transmembrane beta strand</keyword>
<dbReference type="SUPFAM" id="SSF56935">
    <property type="entry name" value="Porins"/>
    <property type="match status" value="1"/>
</dbReference>
<evidence type="ECO:0000256" key="9">
    <source>
        <dbReference type="PROSITE-ProRule" id="PRU01360"/>
    </source>
</evidence>
<gene>
    <name evidence="14" type="ORF">OOZ35_01495</name>
</gene>
<comment type="caution">
    <text evidence="14">The sequence shown here is derived from an EMBL/GenBank/DDBJ whole genome shotgun (WGS) entry which is preliminary data.</text>
</comment>
<evidence type="ECO:0000256" key="6">
    <source>
        <dbReference type="ARBA" id="ARBA00023077"/>
    </source>
</evidence>
<evidence type="ECO:0000256" key="7">
    <source>
        <dbReference type="ARBA" id="ARBA00023136"/>
    </source>
</evidence>
<dbReference type="Gene3D" id="2.170.130.10">
    <property type="entry name" value="TonB-dependent receptor, plug domain"/>
    <property type="match status" value="1"/>
</dbReference>
<dbReference type="Pfam" id="PF13715">
    <property type="entry name" value="CarbopepD_reg_2"/>
    <property type="match status" value="1"/>
</dbReference>
<comment type="subcellular location">
    <subcellularLocation>
        <location evidence="1 9">Cell outer membrane</location>
        <topology evidence="1 9">Multi-pass membrane protein</topology>
    </subcellularLocation>
</comment>
<dbReference type="Gene3D" id="2.40.170.20">
    <property type="entry name" value="TonB-dependent receptor, beta-barrel domain"/>
    <property type="match status" value="1"/>
</dbReference>
<keyword evidence="4 9" id="KW-0812">Transmembrane</keyword>
<evidence type="ECO:0000256" key="8">
    <source>
        <dbReference type="ARBA" id="ARBA00023237"/>
    </source>
</evidence>
<dbReference type="RefSeq" id="WP_270004924.1">
    <property type="nucleotide sequence ID" value="NZ_CAXQEU010000067.1"/>
</dbReference>
<keyword evidence="2 9" id="KW-0813">Transport</keyword>
<dbReference type="Pfam" id="PF07715">
    <property type="entry name" value="Plug"/>
    <property type="match status" value="1"/>
</dbReference>
<feature type="signal peptide" evidence="11">
    <location>
        <begin position="1"/>
        <end position="21"/>
    </location>
</feature>
<keyword evidence="8 9" id="KW-0998">Cell outer membrane</keyword>
<evidence type="ECO:0000256" key="5">
    <source>
        <dbReference type="ARBA" id="ARBA00022729"/>
    </source>
</evidence>